<accession>A0ABR2XH58</accession>
<gene>
    <name evidence="2" type="ORF">SCAR479_10275</name>
</gene>
<feature type="region of interest" description="Disordered" evidence="1">
    <location>
        <begin position="43"/>
        <end position="88"/>
    </location>
</feature>
<proteinExistence type="predicted"/>
<reference evidence="2 3" key="1">
    <citation type="submission" date="2024-02" db="EMBL/GenBank/DDBJ databases">
        <title>First draft genome assembly of two strains of Seiridium cardinale.</title>
        <authorList>
            <person name="Emiliani G."/>
            <person name="Scali E."/>
        </authorList>
    </citation>
    <scope>NUCLEOTIDE SEQUENCE [LARGE SCALE GENOMIC DNA]</scope>
    <source>
        <strain evidence="2 3">BM-138-000479</strain>
    </source>
</reference>
<evidence type="ECO:0000313" key="3">
    <source>
        <dbReference type="Proteomes" id="UP001465668"/>
    </source>
</evidence>
<keyword evidence="3" id="KW-1185">Reference proteome</keyword>
<sequence length="178" mass="20274">MANRSTPIRLVEWQPGAPNKDQLSYASRVRNFEFLNSKESVLPVARKRKPSAKAAPAPGTVRENPPRSPLPEVELTPTKSSADKRHAHSVIDSEWRTRPRFNYALNDNLETERMIKDLPIMSTENLLLLRQHVDIQLAQRKVRNEAATDGLEDWDVLDEDEALQDLGDQFHVIDAEDT</sequence>
<evidence type="ECO:0000256" key="1">
    <source>
        <dbReference type="SAM" id="MobiDB-lite"/>
    </source>
</evidence>
<dbReference type="EMBL" id="JARVKM010000054">
    <property type="protein sequence ID" value="KAK9773153.1"/>
    <property type="molecule type" value="Genomic_DNA"/>
</dbReference>
<feature type="region of interest" description="Disordered" evidence="1">
    <location>
        <begin position="1"/>
        <end position="21"/>
    </location>
</feature>
<dbReference type="Proteomes" id="UP001465668">
    <property type="component" value="Unassembled WGS sequence"/>
</dbReference>
<organism evidence="2 3">
    <name type="scientific">Seiridium cardinale</name>
    <dbReference type="NCBI Taxonomy" id="138064"/>
    <lineage>
        <taxon>Eukaryota</taxon>
        <taxon>Fungi</taxon>
        <taxon>Dikarya</taxon>
        <taxon>Ascomycota</taxon>
        <taxon>Pezizomycotina</taxon>
        <taxon>Sordariomycetes</taxon>
        <taxon>Xylariomycetidae</taxon>
        <taxon>Amphisphaeriales</taxon>
        <taxon>Sporocadaceae</taxon>
        <taxon>Seiridium</taxon>
    </lineage>
</organism>
<protein>
    <submittedName>
        <fullName evidence="2">Uncharacterized protein</fullName>
    </submittedName>
</protein>
<comment type="caution">
    <text evidence="2">The sequence shown here is derived from an EMBL/GenBank/DDBJ whole genome shotgun (WGS) entry which is preliminary data.</text>
</comment>
<evidence type="ECO:0000313" key="2">
    <source>
        <dbReference type="EMBL" id="KAK9773153.1"/>
    </source>
</evidence>
<name>A0ABR2XH58_9PEZI</name>